<organism evidence="4 5">
    <name type="scientific">Bosea minatitlanensis</name>
    <dbReference type="NCBI Taxonomy" id="128782"/>
    <lineage>
        <taxon>Bacteria</taxon>
        <taxon>Pseudomonadati</taxon>
        <taxon>Pseudomonadota</taxon>
        <taxon>Alphaproteobacteria</taxon>
        <taxon>Hyphomicrobiales</taxon>
        <taxon>Boseaceae</taxon>
        <taxon>Bosea</taxon>
    </lineage>
</organism>
<accession>A0ABW0EYE2</accession>
<dbReference type="SUPFAM" id="SSF46894">
    <property type="entry name" value="C-terminal effector domain of the bipartite response regulators"/>
    <property type="match status" value="1"/>
</dbReference>
<keyword evidence="1 2" id="KW-0238">DNA-binding</keyword>
<comment type="caution">
    <text evidence="4">The sequence shown here is derived from an EMBL/GenBank/DDBJ whole genome shotgun (WGS) entry which is preliminary data.</text>
</comment>
<protein>
    <submittedName>
        <fullName evidence="4">Winged helix-turn-helix domain-containing protein</fullName>
    </submittedName>
</protein>
<dbReference type="RefSeq" id="WP_260347636.1">
    <property type="nucleotide sequence ID" value="NZ_JAOAOS010000001.1"/>
</dbReference>
<evidence type="ECO:0000259" key="3">
    <source>
        <dbReference type="PROSITE" id="PS51755"/>
    </source>
</evidence>
<evidence type="ECO:0000313" key="4">
    <source>
        <dbReference type="EMBL" id="MFC5292302.1"/>
    </source>
</evidence>
<feature type="domain" description="OmpR/PhoB-type" evidence="3">
    <location>
        <begin position="13"/>
        <end position="110"/>
    </location>
</feature>
<feature type="DNA-binding region" description="OmpR/PhoB-type" evidence="2">
    <location>
        <begin position="13"/>
        <end position="110"/>
    </location>
</feature>
<evidence type="ECO:0000256" key="2">
    <source>
        <dbReference type="PROSITE-ProRule" id="PRU01091"/>
    </source>
</evidence>
<dbReference type="CDD" id="cd00383">
    <property type="entry name" value="trans_reg_C"/>
    <property type="match status" value="1"/>
</dbReference>
<reference evidence="5" key="1">
    <citation type="journal article" date="2019" name="Int. J. Syst. Evol. Microbiol.">
        <title>The Global Catalogue of Microorganisms (GCM) 10K type strain sequencing project: providing services to taxonomists for standard genome sequencing and annotation.</title>
        <authorList>
            <consortium name="The Broad Institute Genomics Platform"/>
            <consortium name="The Broad Institute Genome Sequencing Center for Infectious Disease"/>
            <person name="Wu L."/>
            <person name="Ma J."/>
        </authorList>
    </citation>
    <scope>NUCLEOTIDE SEQUENCE [LARGE SCALE GENOMIC DNA]</scope>
    <source>
        <strain evidence="5">CGMCC 1.15643</strain>
    </source>
</reference>
<dbReference type="InterPro" id="IPR016032">
    <property type="entry name" value="Sig_transdc_resp-reg_C-effctor"/>
</dbReference>
<gene>
    <name evidence="4" type="ORF">ACFPK2_04775</name>
</gene>
<dbReference type="Proteomes" id="UP001595976">
    <property type="component" value="Unassembled WGS sequence"/>
</dbReference>
<dbReference type="Gene3D" id="1.10.10.10">
    <property type="entry name" value="Winged helix-like DNA-binding domain superfamily/Winged helix DNA-binding domain"/>
    <property type="match status" value="1"/>
</dbReference>
<dbReference type="SMART" id="SM00862">
    <property type="entry name" value="Trans_reg_C"/>
    <property type="match status" value="1"/>
</dbReference>
<dbReference type="EMBL" id="JBHSLI010000001">
    <property type="protein sequence ID" value="MFC5292302.1"/>
    <property type="molecule type" value="Genomic_DNA"/>
</dbReference>
<name>A0ABW0EYE2_9HYPH</name>
<evidence type="ECO:0000313" key="5">
    <source>
        <dbReference type="Proteomes" id="UP001595976"/>
    </source>
</evidence>
<dbReference type="Pfam" id="PF00486">
    <property type="entry name" value="Trans_reg_C"/>
    <property type="match status" value="1"/>
</dbReference>
<dbReference type="InterPro" id="IPR036388">
    <property type="entry name" value="WH-like_DNA-bd_sf"/>
</dbReference>
<dbReference type="PROSITE" id="PS51755">
    <property type="entry name" value="OMPR_PHOB"/>
    <property type="match status" value="1"/>
</dbReference>
<proteinExistence type="predicted"/>
<evidence type="ECO:0000256" key="1">
    <source>
        <dbReference type="ARBA" id="ARBA00023125"/>
    </source>
</evidence>
<sequence>MDQFARLEALEAENGRLRDRVAELEDALGFTIDMPVYLGLSQTEARLFGALMRRPVWSREQLMVALYSHRPDEPPEIKIVDVFICKIRRKLKPLGIEIENLWGQGYRLAPAMRDRALAIIQQRAGQ</sequence>
<keyword evidence="5" id="KW-1185">Reference proteome</keyword>
<dbReference type="InterPro" id="IPR001867">
    <property type="entry name" value="OmpR/PhoB-type_DNA-bd"/>
</dbReference>